<dbReference type="PIRSF" id="PIRSF500176">
    <property type="entry name" value="L_ASNase"/>
    <property type="match status" value="1"/>
</dbReference>
<feature type="chain" id="PRO_5046400598" evidence="6">
    <location>
        <begin position="22"/>
        <end position="349"/>
    </location>
</feature>
<dbReference type="InterPro" id="IPR040919">
    <property type="entry name" value="Asparaginase_C"/>
</dbReference>
<dbReference type="Pfam" id="PF17763">
    <property type="entry name" value="Asparaginase_C"/>
    <property type="match status" value="1"/>
</dbReference>
<dbReference type="InterPro" id="IPR004550">
    <property type="entry name" value="AsnASE_II"/>
</dbReference>
<evidence type="ECO:0000256" key="6">
    <source>
        <dbReference type="SAM" id="SignalP"/>
    </source>
</evidence>
<evidence type="ECO:0000256" key="5">
    <source>
        <dbReference type="RuleBase" id="RU004456"/>
    </source>
</evidence>
<dbReference type="InterPro" id="IPR037152">
    <property type="entry name" value="L-asparaginase_N_sf"/>
</dbReference>
<keyword evidence="10" id="KW-1185">Reference proteome</keyword>
<dbReference type="NCBIfam" id="TIGR00520">
    <property type="entry name" value="asnASE_II"/>
    <property type="match status" value="1"/>
</dbReference>
<dbReference type="NCBIfam" id="NF008304">
    <property type="entry name" value="PRK11096.1"/>
    <property type="match status" value="1"/>
</dbReference>
<dbReference type="PROSITE" id="PS00144">
    <property type="entry name" value="ASN_GLN_ASE_1"/>
    <property type="match status" value="1"/>
</dbReference>
<dbReference type="Pfam" id="PF00710">
    <property type="entry name" value="Asparaginase"/>
    <property type="match status" value="1"/>
</dbReference>
<evidence type="ECO:0000313" key="9">
    <source>
        <dbReference type="EMBL" id="MFD0965461.1"/>
    </source>
</evidence>
<comment type="caution">
    <text evidence="9">The sequence shown here is derived from an EMBL/GenBank/DDBJ whole genome shotgun (WGS) entry which is preliminary data.</text>
</comment>
<dbReference type="SMART" id="SM00870">
    <property type="entry name" value="Asparaginase"/>
    <property type="match status" value="1"/>
</dbReference>
<dbReference type="RefSeq" id="WP_380818226.1">
    <property type="nucleotide sequence ID" value="NZ_JBHTJN010000004.1"/>
</dbReference>
<dbReference type="Gene3D" id="3.40.50.40">
    <property type="match status" value="1"/>
</dbReference>
<comment type="similarity">
    <text evidence="1 5">Belongs to the asparaginase 1 family.</text>
</comment>
<dbReference type="GO" id="GO:0004067">
    <property type="term" value="F:asparaginase activity"/>
    <property type="evidence" value="ECO:0007669"/>
    <property type="project" value="UniProtKB-EC"/>
</dbReference>
<organism evidence="9 10">
    <name type="scientific">Seminibacterium arietis</name>
    <dbReference type="NCBI Taxonomy" id="1173502"/>
    <lineage>
        <taxon>Bacteria</taxon>
        <taxon>Pseudomonadati</taxon>
        <taxon>Pseudomonadota</taxon>
        <taxon>Gammaproteobacteria</taxon>
        <taxon>Pasteurellales</taxon>
        <taxon>Pasteurellaceae</taxon>
        <taxon>Seminibacterium</taxon>
    </lineage>
</organism>
<dbReference type="PIRSF" id="PIRSF001220">
    <property type="entry name" value="L-ASNase_gatD"/>
    <property type="match status" value="1"/>
</dbReference>
<dbReference type="Gene3D" id="3.40.50.1170">
    <property type="entry name" value="L-asparaginase, N-terminal domain"/>
    <property type="match status" value="1"/>
</dbReference>
<keyword evidence="6" id="KW-0732">Signal</keyword>
<dbReference type="InterPro" id="IPR027475">
    <property type="entry name" value="Asparaginase/glutaminase_AS2"/>
</dbReference>
<proteinExistence type="inferred from homology"/>
<dbReference type="PANTHER" id="PTHR11707:SF28">
    <property type="entry name" value="60 KDA LYSOPHOSPHOLIPASE"/>
    <property type="match status" value="1"/>
</dbReference>
<feature type="active site" evidence="3">
    <location>
        <position position="35"/>
    </location>
</feature>
<dbReference type="InterPro" id="IPR006034">
    <property type="entry name" value="Asparaginase/glutaminase-like"/>
</dbReference>
<protein>
    <submittedName>
        <fullName evidence="9">L-asparaginase 2</fullName>
        <ecNumber evidence="9">3.5.1.1</ecNumber>
    </submittedName>
</protein>
<name>A0ABW3I687_9PAST</name>
<dbReference type="PROSITE" id="PS51732">
    <property type="entry name" value="ASN_GLN_ASE_3"/>
    <property type="match status" value="1"/>
</dbReference>
<evidence type="ECO:0000259" key="7">
    <source>
        <dbReference type="Pfam" id="PF00710"/>
    </source>
</evidence>
<evidence type="ECO:0000256" key="2">
    <source>
        <dbReference type="ARBA" id="ARBA00022801"/>
    </source>
</evidence>
<dbReference type="InterPro" id="IPR027474">
    <property type="entry name" value="L-asparaginase_N"/>
</dbReference>
<dbReference type="InterPro" id="IPR036152">
    <property type="entry name" value="Asp/glu_Ase-like_sf"/>
</dbReference>
<dbReference type="PROSITE" id="PS00917">
    <property type="entry name" value="ASN_GLN_ASE_2"/>
    <property type="match status" value="1"/>
</dbReference>
<evidence type="ECO:0000256" key="1">
    <source>
        <dbReference type="ARBA" id="ARBA00010518"/>
    </source>
</evidence>
<feature type="signal peptide" evidence="6">
    <location>
        <begin position="1"/>
        <end position="21"/>
    </location>
</feature>
<sequence>MKLTKIASLALLTFGSITAQAEQLPNITILATGGTIAGSTETTAKAHYTAGVLAVDALIEAVPEMKAIANITGKQIVNIGSQDMNDQVWLTLAKDINNQCKNTDGFVITHGTDTMEETAYFLNITAKCKKPIVLVGAMRPATEKSADGPLNLYNAVLVAKDQKSHNRGVLVTMNNEILGARDVTKISTTAIQSFVAANFGPLGVVYNDKVNYDHSSETKHTVNSEFNVDNIKELPKVGIIYAYSNMPTEPLHALLDAGYQGIVVAGVGNGNLNAENLAILEQAAKKGIAVVRSSRVGKGFTTRNAELDDNKYGFVASGTLNPQKSRILLQLALTKTKDPLVIQEMFDNY</sequence>
<feature type="active site" evidence="4">
    <location>
        <position position="112"/>
    </location>
</feature>
<reference evidence="10" key="1">
    <citation type="journal article" date="2019" name="Int. J. Syst. Evol. Microbiol.">
        <title>The Global Catalogue of Microorganisms (GCM) 10K type strain sequencing project: providing services to taxonomists for standard genome sequencing and annotation.</title>
        <authorList>
            <consortium name="The Broad Institute Genomics Platform"/>
            <consortium name="The Broad Institute Genome Sequencing Center for Infectious Disease"/>
            <person name="Wu L."/>
            <person name="Ma J."/>
        </authorList>
    </citation>
    <scope>NUCLEOTIDE SEQUENCE [LARGE SCALE GENOMIC DNA]</scope>
    <source>
        <strain evidence="10">CCUG 61707</strain>
    </source>
</reference>
<dbReference type="InterPro" id="IPR027473">
    <property type="entry name" value="L-asparaginase_C"/>
</dbReference>
<evidence type="ECO:0000256" key="4">
    <source>
        <dbReference type="PROSITE-ProRule" id="PRU10100"/>
    </source>
</evidence>
<feature type="domain" description="L-asparaginase N-terminal" evidence="7">
    <location>
        <begin position="26"/>
        <end position="215"/>
    </location>
</feature>
<gene>
    <name evidence="9" type="primary">ansB</name>
    <name evidence="9" type="ORF">ACFQ02_01085</name>
</gene>
<dbReference type="EC" id="3.5.1.1" evidence="9"/>
<dbReference type="EMBL" id="JBHTJN010000004">
    <property type="protein sequence ID" value="MFD0965461.1"/>
    <property type="molecule type" value="Genomic_DNA"/>
</dbReference>
<dbReference type="Proteomes" id="UP001596996">
    <property type="component" value="Unassembled WGS sequence"/>
</dbReference>
<evidence type="ECO:0000259" key="8">
    <source>
        <dbReference type="Pfam" id="PF17763"/>
    </source>
</evidence>
<dbReference type="InterPro" id="IPR020827">
    <property type="entry name" value="Asparaginase/glutaminase_AS1"/>
</dbReference>
<dbReference type="PRINTS" id="PR00139">
    <property type="entry name" value="ASNGLNASE"/>
</dbReference>
<dbReference type="PANTHER" id="PTHR11707">
    <property type="entry name" value="L-ASPARAGINASE"/>
    <property type="match status" value="1"/>
</dbReference>
<feature type="domain" description="Asparaginase/glutaminase C-terminal" evidence="8">
    <location>
        <begin position="236"/>
        <end position="346"/>
    </location>
</feature>
<keyword evidence="2 9" id="KW-0378">Hydrolase</keyword>
<evidence type="ECO:0000313" key="10">
    <source>
        <dbReference type="Proteomes" id="UP001596996"/>
    </source>
</evidence>
<dbReference type="CDD" id="cd08964">
    <property type="entry name" value="L-asparaginase_II"/>
    <property type="match status" value="1"/>
</dbReference>
<accession>A0ABW3I687</accession>
<evidence type="ECO:0000256" key="3">
    <source>
        <dbReference type="PROSITE-ProRule" id="PRU10099"/>
    </source>
</evidence>
<dbReference type="SUPFAM" id="SSF53774">
    <property type="entry name" value="Glutaminase/Asparaginase"/>
    <property type="match status" value="1"/>
</dbReference>